<evidence type="ECO:0000313" key="4">
    <source>
        <dbReference type="EMBL" id="CCK76150.1"/>
    </source>
</evidence>
<sequence>MPNEDVPDKDMPNKDMPIKEQAVEKTAAQRKLAKFKSKPVQFVKDSSAFTKAQKGVVYTWAKFGSFALVILASILLVVYYSMLASPRYVSQSQFVVKEAGGHDSSLLGLSGLGAVSPGMRDALILKTFLESREMATALDKAVSLKAHYERSDWDTLSKLNQDSTMEEYVEYYQNHVQIIHDELSDVLMVEVQTFDANYSLTVSEALLSISERFINDLGAKMAGEQMSYAQKEVERSYAILTKSQSALISFQDKFKLYSPEQQSGALLTAINGIESSIITEETELKSLLAFMRDDAPEVKAKNIRVASLREQLAQEKQRLTSDDQQSLNKINVNYQEIKLNSELAADLYKSALAGLEVVRAEAYRKLKHLLVIEQPALAQEDKYPRRIHSILTWFIVLLLSYFIGRLILSIIKEHQE</sequence>
<keyword evidence="3" id="KW-1133">Transmembrane helix</keyword>
<dbReference type="InterPro" id="IPR050445">
    <property type="entry name" value="Bact_polysacc_biosynth/exp"/>
</dbReference>
<dbReference type="PANTHER" id="PTHR32309:SF13">
    <property type="entry name" value="FERRIC ENTEROBACTIN TRANSPORT PROTEIN FEPE"/>
    <property type="match status" value="1"/>
</dbReference>
<dbReference type="KEGG" id="oai:OLEAN_C19740"/>
<keyword evidence="3" id="KW-0472">Membrane</keyword>
<evidence type="ECO:0000256" key="2">
    <source>
        <dbReference type="SAM" id="MobiDB-lite"/>
    </source>
</evidence>
<feature type="transmembrane region" description="Helical" evidence="3">
    <location>
        <begin position="63"/>
        <end position="83"/>
    </location>
</feature>
<dbReference type="Proteomes" id="UP000032749">
    <property type="component" value="Chromosome"/>
</dbReference>
<keyword evidence="5" id="KW-1185">Reference proteome</keyword>
<protein>
    <submittedName>
        <fullName evidence="4">Capsule transport protein KpsE. By similarity</fullName>
    </submittedName>
</protein>
<gene>
    <name evidence="4" type="primary">kpsE</name>
    <name evidence="4" type="ORF">OLEAN_C19740</name>
</gene>
<evidence type="ECO:0000313" key="5">
    <source>
        <dbReference type="Proteomes" id="UP000032749"/>
    </source>
</evidence>
<organism evidence="4 5">
    <name type="scientific">Oleispira antarctica RB-8</name>
    <dbReference type="NCBI Taxonomy" id="698738"/>
    <lineage>
        <taxon>Bacteria</taxon>
        <taxon>Pseudomonadati</taxon>
        <taxon>Pseudomonadota</taxon>
        <taxon>Gammaproteobacteria</taxon>
        <taxon>Oceanospirillales</taxon>
        <taxon>Oceanospirillaceae</taxon>
        <taxon>Oleispira</taxon>
    </lineage>
</organism>
<feature type="transmembrane region" description="Helical" evidence="3">
    <location>
        <begin position="390"/>
        <end position="411"/>
    </location>
</feature>
<dbReference type="GO" id="GO:0004713">
    <property type="term" value="F:protein tyrosine kinase activity"/>
    <property type="evidence" value="ECO:0007669"/>
    <property type="project" value="TreeGrafter"/>
</dbReference>
<dbReference type="HOGENOM" id="CLU_027864_2_0_6"/>
<dbReference type="GO" id="GO:0005886">
    <property type="term" value="C:plasma membrane"/>
    <property type="evidence" value="ECO:0007669"/>
    <property type="project" value="TreeGrafter"/>
</dbReference>
<feature type="region of interest" description="Disordered" evidence="2">
    <location>
        <begin position="1"/>
        <end position="20"/>
    </location>
</feature>
<dbReference type="STRING" id="698738.OLEAN_C19740"/>
<dbReference type="AlphaFoldDB" id="R4YMZ5"/>
<dbReference type="PATRIC" id="fig|698738.3.peg.2043"/>
<evidence type="ECO:0000256" key="3">
    <source>
        <dbReference type="SAM" id="Phobius"/>
    </source>
</evidence>
<keyword evidence="3" id="KW-0812">Transmembrane</keyword>
<proteinExistence type="predicted"/>
<dbReference type="PANTHER" id="PTHR32309">
    <property type="entry name" value="TYROSINE-PROTEIN KINASE"/>
    <property type="match status" value="1"/>
</dbReference>
<dbReference type="EMBL" id="FO203512">
    <property type="protein sequence ID" value="CCK76150.1"/>
    <property type="molecule type" value="Genomic_DNA"/>
</dbReference>
<name>R4YMZ5_OLEAN</name>
<reference evidence="4 5" key="1">
    <citation type="journal article" date="2013" name="Nat. Commun.">
        <title>Genome sequence and functional genomic analysis of the oil-degrading bacterium Oleispira antarctica.</title>
        <authorList>
            <person name="Kube M."/>
            <person name="Chernikova T.N."/>
            <person name="Al-Ramahi Y."/>
            <person name="Beloqui A."/>
            <person name="Lopez-Cortez N."/>
            <person name="Guazzaroni M.E."/>
            <person name="Heipieper H.J."/>
            <person name="Klages S."/>
            <person name="Kotsyurbenko O.R."/>
            <person name="Langer I."/>
            <person name="Nechitaylo T.Y."/>
            <person name="Lunsdorf H."/>
            <person name="Fernandez M."/>
            <person name="Juarez S."/>
            <person name="Ciordia S."/>
            <person name="Singer A."/>
            <person name="Kagan O."/>
            <person name="Egorova O."/>
            <person name="Petit P.A."/>
            <person name="Stogios P."/>
            <person name="Kim Y."/>
            <person name="Tchigvintsev A."/>
            <person name="Flick R."/>
            <person name="Denaro R."/>
            <person name="Genovese M."/>
            <person name="Albar J.P."/>
            <person name="Reva O.N."/>
            <person name="Martinez-Gomariz M."/>
            <person name="Tran H."/>
            <person name="Ferrer M."/>
            <person name="Savchenko A."/>
            <person name="Yakunin A.F."/>
            <person name="Yakimov M.M."/>
            <person name="Golyshina O.V."/>
            <person name="Reinhardt R."/>
            <person name="Golyshin P.N."/>
        </authorList>
    </citation>
    <scope>NUCLEOTIDE SEQUENCE [LARGE SCALE GENOMIC DNA]</scope>
</reference>
<accession>R4YMZ5</accession>
<keyword evidence="1" id="KW-0175">Coiled coil</keyword>
<evidence type="ECO:0000256" key="1">
    <source>
        <dbReference type="SAM" id="Coils"/>
    </source>
</evidence>
<feature type="coiled-coil region" evidence="1">
    <location>
        <begin position="298"/>
        <end position="325"/>
    </location>
</feature>